<evidence type="ECO:0000313" key="2">
    <source>
        <dbReference type="Proteomes" id="UP000824782"/>
    </source>
</evidence>
<name>A0AAV6YP87_ENGPU</name>
<protein>
    <submittedName>
        <fullName evidence="1">Uncharacterized protein</fullName>
    </submittedName>
</protein>
<sequence length="173" mass="20201">MAGCQDWRLSPNRRISVQRMDCGNSPFCRSVCEMVQESSEEEEEEDGGDGSSVTYVQQLQRILGQEAAEYFLHPPPMEFHVSSSLQCILEQMEDTPGAEELWRILQEKSKQKLKEDYGEPMSQEEINLFKNFAHRPVMQKVSRKRRRLIYLRQLLQSQQDRTDMLLSRSPFPA</sequence>
<dbReference type="AlphaFoldDB" id="A0AAV6YP87"/>
<proteinExistence type="predicted"/>
<feature type="non-terminal residue" evidence="1">
    <location>
        <position position="173"/>
    </location>
</feature>
<dbReference type="EMBL" id="WNYA01025846">
    <property type="protein sequence ID" value="KAG8537873.1"/>
    <property type="molecule type" value="Genomic_DNA"/>
</dbReference>
<accession>A0AAV6YP87</accession>
<dbReference type="Proteomes" id="UP000824782">
    <property type="component" value="Unassembled WGS sequence"/>
</dbReference>
<keyword evidence="2" id="KW-1185">Reference proteome</keyword>
<organism evidence="1 2">
    <name type="scientific">Engystomops pustulosus</name>
    <name type="common">Tungara frog</name>
    <name type="synonym">Physalaemus pustulosus</name>
    <dbReference type="NCBI Taxonomy" id="76066"/>
    <lineage>
        <taxon>Eukaryota</taxon>
        <taxon>Metazoa</taxon>
        <taxon>Chordata</taxon>
        <taxon>Craniata</taxon>
        <taxon>Vertebrata</taxon>
        <taxon>Euteleostomi</taxon>
        <taxon>Amphibia</taxon>
        <taxon>Batrachia</taxon>
        <taxon>Anura</taxon>
        <taxon>Neobatrachia</taxon>
        <taxon>Hyloidea</taxon>
        <taxon>Leptodactylidae</taxon>
        <taxon>Leiuperinae</taxon>
        <taxon>Engystomops</taxon>
    </lineage>
</organism>
<gene>
    <name evidence="1" type="ORF">GDO81_023659</name>
</gene>
<reference evidence="1" key="1">
    <citation type="thesis" date="2020" institute="ProQuest LLC" country="789 East Eisenhower Parkway, Ann Arbor, MI, USA">
        <title>Comparative Genomics and Chromosome Evolution.</title>
        <authorList>
            <person name="Mudd A.B."/>
        </authorList>
    </citation>
    <scope>NUCLEOTIDE SEQUENCE</scope>
    <source>
        <strain evidence="1">237g6f4</strain>
        <tissue evidence="1">Blood</tissue>
    </source>
</reference>
<comment type="caution">
    <text evidence="1">The sequence shown here is derived from an EMBL/GenBank/DDBJ whole genome shotgun (WGS) entry which is preliminary data.</text>
</comment>
<evidence type="ECO:0000313" key="1">
    <source>
        <dbReference type="EMBL" id="KAG8537873.1"/>
    </source>
</evidence>